<sequence length="328" mass="34276">MRYPNAIATLALLLLLLSAARGDDGGSAAQRGGRGVSKRAKGVDVAFGGTGPTWPFHGGVMDVLIEKGLLVPGKTKVAGLSGGAWAATFAALGFGGTSFVESLTEWYTTCAALAALNLLGDGKYCSGWVAGAAFSQEWTQLLATRPDAYKTINVAIAMSQLDSSKVSFFDSASMVVDKFASNAELSSALLGTSAIPCLDLSVPFTVSFDPGRVFRNSPVIDGAFSTSLSEGLCGDRPKCIKVASMWLGPKAVGAAECNIVGRTALRTKLYKNKEPIGSSPIWTASIQCPGSLFAFSQGSIWPETLQRPLPSSLVSLNYTTVPDIYPGR</sequence>
<dbReference type="InParanoid" id="A0A2V0NTZ8"/>
<dbReference type="Proteomes" id="UP000247498">
    <property type="component" value="Unassembled WGS sequence"/>
</dbReference>
<evidence type="ECO:0008006" key="4">
    <source>
        <dbReference type="Google" id="ProtNLM"/>
    </source>
</evidence>
<dbReference type="GO" id="GO:0055088">
    <property type="term" value="P:lipid homeostasis"/>
    <property type="evidence" value="ECO:0007669"/>
    <property type="project" value="TreeGrafter"/>
</dbReference>
<dbReference type="GO" id="GO:0004806">
    <property type="term" value="F:triacylglycerol lipase activity"/>
    <property type="evidence" value="ECO:0007669"/>
    <property type="project" value="TreeGrafter"/>
</dbReference>
<feature type="signal peptide" evidence="1">
    <location>
        <begin position="1"/>
        <end position="22"/>
    </location>
</feature>
<evidence type="ECO:0000313" key="2">
    <source>
        <dbReference type="EMBL" id="GBF88305.1"/>
    </source>
</evidence>
<feature type="chain" id="PRO_5016155529" description="PNPLA domain-containing protein" evidence="1">
    <location>
        <begin position="23"/>
        <end position="328"/>
    </location>
</feature>
<dbReference type="GO" id="GO:0005811">
    <property type="term" value="C:lipid droplet"/>
    <property type="evidence" value="ECO:0007669"/>
    <property type="project" value="TreeGrafter"/>
</dbReference>
<dbReference type="PANTHER" id="PTHR12406:SF7">
    <property type="entry name" value="PATATIN-LIKE PHOSPHOLIPASE DOMAIN-CONTAINING PROTEIN 4"/>
    <property type="match status" value="1"/>
</dbReference>
<dbReference type="InterPro" id="IPR016035">
    <property type="entry name" value="Acyl_Trfase/lysoPLipase"/>
</dbReference>
<dbReference type="AlphaFoldDB" id="A0A2V0NTZ8"/>
<name>A0A2V0NTZ8_9CHLO</name>
<dbReference type="GO" id="GO:0019433">
    <property type="term" value="P:triglyceride catabolic process"/>
    <property type="evidence" value="ECO:0007669"/>
    <property type="project" value="TreeGrafter"/>
</dbReference>
<comment type="caution">
    <text evidence="2">The sequence shown here is derived from an EMBL/GenBank/DDBJ whole genome shotgun (WGS) entry which is preliminary data.</text>
</comment>
<accession>A0A2V0NTZ8</accession>
<reference evidence="2 3" key="1">
    <citation type="journal article" date="2018" name="Sci. Rep.">
        <title>Raphidocelis subcapitata (=Pseudokirchneriella subcapitata) provides an insight into genome evolution and environmental adaptations in the Sphaeropleales.</title>
        <authorList>
            <person name="Suzuki S."/>
            <person name="Yamaguchi H."/>
            <person name="Nakajima N."/>
            <person name="Kawachi M."/>
        </authorList>
    </citation>
    <scope>NUCLEOTIDE SEQUENCE [LARGE SCALE GENOMIC DNA]</scope>
    <source>
        <strain evidence="2 3">NIES-35</strain>
    </source>
</reference>
<dbReference type="GO" id="GO:0016020">
    <property type="term" value="C:membrane"/>
    <property type="evidence" value="ECO:0007669"/>
    <property type="project" value="TreeGrafter"/>
</dbReference>
<dbReference type="EMBL" id="BDRX01000004">
    <property type="protein sequence ID" value="GBF88305.1"/>
    <property type="molecule type" value="Genomic_DNA"/>
</dbReference>
<keyword evidence="1" id="KW-0732">Signal</keyword>
<dbReference type="InterPro" id="IPR033562">
    <property type="entry name" value="PLPL"/>
</dbReference>
<evidence type="ECO:0000313" key="3">
    <source>
        <dbReference type="Proteomes" id="UP000247498"/>
    </source>
</evidence>
<gene>
    <name evidence="2" type="ORF">Rsub_01017</name>
</gene>
<organism evidence="2 3">
    <name type="scientific">Raphidocelis subcapitata</name>
    <dbReference type="NCBI Taxonomy" id="307507"/>
    <lineage>
        <taxon>Eukaryota</taxon>
        <taxon>Viridiplantae</taxon>
        <taxon>Chlorophyta</taxon>
        <taxon>core chlorophytes</taxon>
        <taxon>Chlorophyceae</taxon>
        <taxon>CS clade</taxon>
        <taxon>Sphaeropleales</taxon>
        <taxon>Selenastraceae</taxon>
        <taxon>Raphidocelis</taxon>
    </lineage>
</organism>
<dbReference type="GO" id="GO:0005737">
    <property type="term" value="C:cytoplasm"/>
    <property type="evidence" value="ECO:0007669"/>
    <property type="project" value="TreeGrafter"/>
</dbReference>
<protein>
    <recommendedName>
        <fullName evidence="4">PNPLA domain-containing protein</fullName>
    </recommendedName>
</protein>
<evidence type="ECO:0000256" key="1">
    <source>
        <dbReference type="SAM" id="SignalP"/>
    </source>
</evidence>
<dbReference type="PANTHER" id="PTHR12406">
    <property type="entry name" value="CALCIUM-INDEPENDENT PHOSPHOLIPASE A2 IPLA2 -RELATED"/>
    <property type="match status" value="1"/>
</dbReference>
<dbReference type="SUPFAM" id="SSF52151">
    <property type="entry name" value="FabD/lysophospholipase-like"/>
    <property type="match status" value="1"/>
</dbReference>
<keyword evidence="3" id="KW-1185">Reference proteome</keyword>
<proteinExistence type="predicted"/>